<keyword evidence="6" id="KW-1185">Reference proteome</keyword>
<organism evidence="6">
    <name type="scientific">Chaetomium thermophilum (strain DSM 1495 / CBS 144.50 / IMI 039719)</name>
    <name type="common">Thermochaetoides thermophila</name>
    <dbReference type="NCBI Taxonomy" id="759272"/>
    <lineage>
        <taxon>Eukaryota</taxon>
        <taxon>Fungi</taxon>
        <taxon>Dikarya</taxon>
        <taxon>Ascomycota</taxon>
        <taxon>Pezizomycotina</taxon>
        <taxon>Sordariomycetes</taxon>
        <taxon>Sordariomycetidae</taxon>
        <taxon>Sordariales</taxon>
        <taxon>Chaetomiaceae</taxon>
        <taxon>Thermochaetoides</taxon>
    </lineage>
</organism>
<feature type="region of interest" description="Disordered" evidence="3">
    <location>
        <begin position="613"/>
        <end position="742"/>
    </location>
</feature>
<feature type="region of interest" description="Disordered" evidence="3">
    <location>
        <begin position="434"/>
        <end position="457"/>
    </location>
</feature>
<evidence type="ECO:0000256" key="2">
    <source>
        <dbReference type="ARBA" id="ARBA00022490"/>
    </source>
</evidence>
<feature type="compositionally biased region" description="Low complexity" evidence="3">
    <location>
        <begin position="54"/>
        <end position="93"/>
    </location>
</feature>
<dbReference type="eggNOG" id="ENOG502RYEC">
    <property type="taxonomic scope" value="Eukaryota"/>
</dbReference>
<dbReference type="GeneID" id="18256448"/>
<feature type="compositionally biased region" description="Basic and acidic residues" evidence="3">
    <location>
        <begin position="438"/>
        <end position="455"/>
    </location>
</feature>
<evidence type="ECO:0000313" key="6">
    <source>
        <dbReference type="Proteomes" id="UP000008066"/>
    </source>
</evidence>
<dbReference type="InterPro" id="IPR003114">
    <property type="entry name" value="Phox_assoc"/>
</dbReference>
<feature type="compositionally biased region" description="Low complexity" evidence="3">
    <location>
        <begin position="655"/>
        <end position="671"/>
    </location>
</feature>
<feature type="region of interest" description="Disordered" evidence="3">
    <location>
        <begin position="1"/>
        <end position="93"/>
    </location>
</feature>
<dbReference type="KEGG" id="cthr:CTHT_0024100"/>
<gene>
    <name evidence="5" type="ORF">CTHT_0024100</name>
</gene>
<dbReference type="HOGENOM" id="CLU_018250_1_0_1"/>
<dbReference type="Pfam" id="PF02194">
    <property type="entry name" value="PXA"/>
    <property type="match status" value="1"/>
</dbReference>
<feature type="region of interest" description="Disordered" evidence="3">
    <location>
        <begin position="779"/>
        <end position="813"/>
    </location>
</feature>
<feature type="compositionally biased region" description="Polar residues" evidence="3">
    <location>
        <begin position="785"/>
        <end position="800"/>
    </location>
</feature>
<dbReference type="GO" id="GO:0005769">
    <property type="term" value="C:early endosome"/>
    <property type="evidence" value="ECO:0007669"/>
    <property type="project" value="TreeGrafter"/>
</dbReference>
<dbReference type="Proteomes" id="UP000008066">
    <property type="component" value="Unassembled WGS sequence"/>
</dbReference>
<feature type="compositionally biased region" description="Polar residues" evidence="3">
    <location>
        <begin position="27"/>
        <end position="45"/>
    </location>
</feature>
<proteinExistence type="predicted"/>
<evidence type="ECO:0000313" key="5">
    <source>
        <dbReference type="EMBL" id="EGS20576.1"/>
    </source>
</evidence>
<feature type="domain" description="PXA" evidence="4">
    <location>
        <begin position="153"/>
        <end position="351"/>
    </location>
</feature>
<keyword evidence="2" id="KW-0963">Cytoplasm</keyword>
<dbReference type="PANTHER" id="PTHR22999:SF23">
    <property type="entry name" value="SORTING NEXIN-16"/>
    <property type="match status" value="1"/>
</dbReference>
<dbReference type="AlphaFoldDB" id="G0S5A3"/>
<reference evidence="5 6" key="1">
    <citation type="journal article" date="2011" name="Cell">
        <title>Insight into structure and assembly of the nuclear pore complex by utilizing the genome of a eukaryotic thermophile.</title>
        <authorList>
            <person name="Amlacher S."/>
            <person name="Sarges P."/>
            <person name="Flemming D."/>
            <person name="van Noort V."/>
            <person name="Kunze R."/>
            <person name="Devos D.P."/>
            <person name="Arumugam M."/>
            <person name="Bork P."/>
            <person name="Hurt E."/>
        </authorList>
    </citation>
    <scope>NUCLEOTIDE SEQUENCE [LARGE SCALE GENOMIC DNA]</scope>
    <source>
        <strain evidence="6">DSM 1495 / CBS 144.50 / IMI 039719</strain>
    </source>
</reference>
<sequence length="917" mass="98853">MATTSTFGPSPGPARVSTPRPTRHARTSSIQSQTPLASKSSSRQPPGSGLGCKTSTDSGSSGSSGSGTQQSSGSSSSAQRRSTRASTTGGDRTAAIAAGADPLSDKATVFLIRRILCLGDNGKGSGGTTGGSGGGGLSSAQALEEILPPLTSRNDVDLQLYALIAIILRDFVQSWYHKITPDETFVGEIVQLIAHITRALEQRLRKVDLESLVFDEIPELLERHITAYRTAHDPITQPPVRTEPREVYHSLWPLPALSPVPRTQLGDDEDTDPDTISIARQQAENEATYRQLLVYAVLAILLPTEDLENSVLTTLVGQILSELVIGNLVANKLSEPWMIFELLIIAARNARKGVTAEFGEKESASGASLSTSSKKRRRSAAAAVEATGGTTGGGKRFSIQGLFWSIVQWCFLTMSFFRGLWTLLTMAKTLPPRTSTQRAEKLKNYEPSKPADPHKQAPKTPVLAFRCWSAILRLVELDFRMPWLHGILSMLQWAAITGPGEVGAVDGKLDRPREVSNASELLTSGRWRLLSHLLCTSALDPAKLPSILRAARAALFPGNMPAGPSSLVPPASEAEYRRLRRRCARAVYRAIAPGPGAVRSVVKTFFLGGFGFGSRSQQKNDQKKSSQHQPGRKAQGKGNDNHNKPRGRATKWEGSASTPATSSFTSSSSSTGVGEVGLGPAAWLKNGGPKKDKDRDKTKARDDKKGNNIGSSPSPSTLSSLPAKDQHQQQQRSAPGPVGLAAVSSAFPPASFPSSTTTPITSASNVAVDADASSSLLPRPAVSASAGTNTSLCASRTNNGADDDRRNGKRRLIHKPASHSQAYYYYDINRWNDCGEDEDHYVYYDDIDSDEEWDEDEQAVLREIDRSVLDVFSDAYCNKHLIYGILELVLVRLIPELAERGVGELWAERIPDVVHPV</sequence>
<comment type="subcellular location">
    <subcellularLocation>
        <location evidence="1">Cytoplasm</location>
    </subcellularLocation>
</comment>
<dbReference type="GO" id="GO:0035091">
    <property type="term" value="F:phosphatidylinositol binding"/>
    <property type="evidence" value="ECO:0007669"/>
    <property type="project" value="TreeGrafter"/>
</dbReference>
<dbReference type="PANTHER" id="PTHR22999">
    <property type="entry name" value="PX SERINE/THREONINE KINASE PXK"/>
    <property type="match status" value="1"/>
</dbReference>
<protein>
    <recommendedName>
        <fullName evidence="4">PXA domain-containing protein</fullName>
    </recommendedName>
</protein>
<dbReference type="GO" id="GO:0005770">
    <property type="term" value="C:late endosome"/>
    <property type="evidence" value="ECO:0007669"/>
    <property type="project" value="TreeGrafter"/>
</dbReference>
<dbReference type="EMBL" id="GL988041">
    <property type="protein sequence ID" value="EGS20576.1"/>
    <property type="molecule type" value="Genomic_DNA"/>
</dbReference>
<feature type="compositionally biased region" description="Basic and acidic residues" evidence="3">
    <location>
        <begin position="689"/>
        <end position="706"/>
    </location>
</feature>
<evidence type="ECO:0000256" key="1">
    <source>
        <dbReference type="ARBA" id="ARBA00004496"/>
    </source>
</evidence>
<accession>G0S5A3</accession>
<feature type="compositionally biased region" description="Low complexity" evidence="3">
    <location>
        <begin position="711"/>
        <end position="722"/>
    </location>
</feature>
<dbReference type="OrthoDB" id="5582218at2759"/>
<dbReference type="InterPro" id="IPR051837">
    <property type="entry name" value="SortingNexin/PXDomain-PKLike"/>
</dbReference>
<dbReference type="STRING" id="759272.G0S5A3"/>
<evidence type="ECO:0000256" key="3">
    <source>
        <dbReference type="SAM" id="MobiDB-lite"/>
    </source>
</evidence>
<dbReference type="RefSeq" id="XP_006692872.1">
    <property type="nucleotide sequence ID" value="XM_006692809.1"/>
</dbReference>
<dbReference type="PROSITE" id="PS51207">
    <property type="entry name" value="PXA"/>
    <property type="match status" value="1"/>
</dbReference>
<dbReference type="SMART" id="SM00313">
    <property type="entry name" value="PXA"/>
    <property type="match status" value="1"/>
</dbReference>
<evidence type="ECO:0000259" key="4">
    <source>
        <dbReference type="PROSITE" id="PS51207"/>
    </source>
</evidence>
<dbReference type="GO" id="GO:0045022">
    <property type="term" value="P:early endosome to late endosome transport"/>
    <property type="evidence" value="ECO:0007669"/>
    <property type="project" value="TreeGrafter"/>
</dbReference>
<name>G0S5A3_CHATD</name>